<evidence type="ECO:0000313" key="7">
    <source>
        <dbReference type="Proteomes" id="UP000515728"/>
    </source>
</evidence>
<dbReference type="GO" id="GO:1901605">
    <property type="term" value="P:alpha-amino acid metabolic process"/>
    <property type="evidence" value="ECO:0007669"/>
    <property type="project" value="UniProtKB-ARBA"/>
</dbReference>
<comment type="cofactor">
    <cofactor evidence="1">
        <name>pyridoxal 5'-phosphate</name>
        <dbReference type="ChEBI" id="CHEBI:597326"/>
    </cofactor>
</comment>
<dbReference type="PRINTS" id="PR00145">
    <property type="entry name" value="ARGSUCLYASE"/>
</dbReference>
<dbReference type="GO" id="GO:0070626">
    <property type="term" value="F:(S)-2-(5-amino-1-(5-phospho-D-ribosyl)imidazole-4-carboxamido) succinate lyase (fumarate-forming) activity"/>
    <property type="evidence" value="ECO:0007669"/>
    <property type="project" value="TreeGrafter"/>
</dbReference>
<gene>
    <name evidence="6" type="ORF">H6H00_22210</name>
</gene>
<dbReference type="InterPro" id="IPR000362">
    <property type="entry name" value="Fumarate_lyase_fam"/>
</dbReference>
<dbReference type="EMBL" id="CP060131">
    <property type="protein sequence ID" value="QNG50888.1"/>
    <property type="molecule type" value="Genomic_DNA"/>
</dbReference>
<dbReference type="PANTHER" id="PTHR43172:SF1">
    <property type="entry name" value="ADENYLOSUCCINATE LYASE"/>
    <property type="match status" value="1"/>
</dbReference>
<evidence type="ECO:0000313" key="6">
    <source>
        <dbReference type="EMBL" id="QNG50888.1"/>
    </source>
</evidence>
<dbReference type="GO" id="GO:0005829">
    <property type="term" value="C:cytosol"/>
    <property type="evidence" value="ECO:0007669"/>
    <property type="project" value="TreeGrafter"/>
</dbReference>
<dbReference type="InterPro" id="IPR008948">
    <property type="entry name" value="L-Aspartase-like"/>
</dbReference>
<name>A0A7G7MDM7_9PSEU</name>
<dbReference type="AlphaFoldDB" id="A0A7G7MDM7"/>
<protein>
    <submittedName>
        <fullName evidence="6">Pyridoxal-phosphate dependent enzyme</fullName>
    </submittedName>
</protein>
<keyword evidence="7" id="KW-1185">Reference proteome</keyword>
<dbReference type="InterPro" id="IPR022761">
    <property type="entry name" value="Fumarate_lyase_N"/>
</dbReference>
<dbReference type="CDD" id="cd01597">
    <property type="entry name" value="pCLME"/>
    <property type="match status" value="1"/>
</dbReference>
<keyword evidence="2" id="KW-0663">Pyridoxal phosphate</keyword>
<evidence type="ECO:0000259" key="4">
    <source>
        <dbReference type="Pfam" id="PF00206"/>
    </source>
</evidence>
<dbReference type="InterPro" id="IPR036052">
    <property type="entry name" value="TrpB-like_PALP_sf"/>
</dbReference>
<accession>A0A7G7MDM7</accession>
<evidence type="ECO:0000256" key="1">
    <source>
        <dbReference type="ARBA" id="ARBA00001933"/>
    </source>
</evidence>
<dbReference type="GO" id="GO:0044208">
    <property type="term" value="P:'de novo' AMP biosynthetic process"/>
    <property type="evidence" value="ECO:0007669"/>
    <property type="project" value="TreeGrafter"/>
</dbReference>
<feature type="domain" description="Tryptophan synthase beta chain-like PALP" evidence="5">
    <location>
        <begin position="458"/>
        <end position="747"/>
    </location>
</feature>
<dbReference type="Pfam" id="PF00206">
    <property type="entry name" value="Lyase_1"/>
    <property type="match status" value="1"/>
</dbReference>
<evidence type="ECO:0000259" key="5">
    <source>
        <dbReference type="Pfam" id="PF00291"/>
    </source>
</evidence>
<feature type="domain" description="Fumarate lyase N-terminal" evidence="4">
    <location>
        <begin position="17"/>
        <end position="295"/>
    </location>
</feature>
<evidence type="ECO:0000256" key="2">
    <source>
        <dbReference type="ARBA" id="ARBA00022898"/>
    </source>
</evidence>
<dbReference type="Proteomes" id="UP000515728">
    <property type="component" value="Chromosome"/>
</dbReference>
<dbReference type="GO" id="GO:0004018">
    <property type="term" value="F:N6-(1,2-dicarboxyethyl)AMP AMP-lyase (fumarate-forming) activity"/>
    <property type="evidence" value="ECO:0007669"/>
    <property type="project" value="TreeGrafter"/>
</dbReference>
<dbReference type="SUPFAM" id="SSF53686">
    <property type="entry name" value="Tryptophan synthase beta subunit-like PLP-dependent enzymes"/>
    <property type="match status" value="1"/>
</dbReference>
<reference evidence="6 7" key="1">
    <citation type="submission" date="2020-08" db="EMBL/GenBank/DDBJ databases">
        <authorList>
            <person name="Mo P."/>
        </authorList>
    </citation>
    <scope>NUCLEOTIDE SEQUENCE [LARGE SCALE GENOMIC DNA]</scope>
    <source>
        <strain evidence="6 7">CGMCC 4.1532</strain>
    </source>
</reference>
<organism evidence="6 7">
    <name type="scientific">Pseudonocardia petroleophila</name>
    <dbReference type="NCBI Taxonomy" id="37331"/>
    <lineage>
        <taxon>Bacteria</taxon>
        <taxon>Bacillati</taxon>
        <taxon>Actinomycetota</taxon>
        <taxon>Actinomycetes</taxon>
        <taxon>Pseudonocardiales</taxon>
        <taxon>Pseudonocardiaceae</taxon>
        <taxon>Pseudonocardia</taxon>
    </lineage>
</organism>
<dbReference type="SUPFAM" id="SSF48557">
    <property type="entry name" value="L-aspartase-like"/>
    <property type="match status" value="1"/>
</dbReference>
<evidence type="ECO:0000256" key="3">
    <source>
        <dbReference type="ARBA" id="ARBA00023239"/>
    </source>
</evidence>
<dbReference type="PRINTS" id="PR00149">
    <property type="entry name" value="FUMRATELYASE"/>
</dbReference>
<dbReference type="Gene3D" id="3.40.50.1100">
    <property type="match status" value="2"/>
</dbReference>
<dbReference type="InterPro" id="IPR001926">
    <property type="entry name" value="TrpB-like_PALP"/>
</dbReference>
<keyword evidence="3" id="KW-0456">Lyase</keyword>
<proteinExistence type="predicted"/>
<dbReference type="PANTHER" id="PTHR43172">
    <property type="entry name" value="ADENYLOSUCCINATE LYASE"/>
    <property type="match status" value="1"/>
</dbReference>
<sequence length="766" mass="78583">MGTRLSSSTLYAHLWGTPELAAVFDERAMLQTWLDVLAALARAQASLGIVPDSAAAALAEIGIDDLDLDHVAEQTRATSHSTLGLIRGLLRVLPEHAREHVYVGATVQDVTDSWFGIVMRDVGAIVRRDLLAVEGRLLALAREHRSTVMAGRTHGQPGAPITFGFKVASWADEVHRHLDRLDEGAPRWTVGQLGGAVGALAFFGADGPQLRARFCAELGLGDPGISWLTARDRVAEFGGVLAGVCGTLARIGTEVYELARPEIGELAEAAPPGAVSSITMPHKRNPEGSEHLDTLARLARSSAAVLLEGMVGGHERDGRSWKAEWIALPEVCQLTGTATALALRLLDGLEVDAAAMAANAQRYGGGLTSERVLAGLSGVLGKHRAQQVLHEVLRESGEDLVAGLVARGVADEAQVRAWATGPAVDAAAGMVDGVVARARSCAERVALATLSAHGRFPLGVFPTPLHRAHRLEAALGCGPVWVKRDDLAGFGVAGNKTRPLEVLVAAALAEGADVLVTGGGAGSNFAPAAALAARVAGLDCELLVAGAPGGAPAPNLALAVASGAELRYTGEDRSRLDRDVADRAAELRAAGRRPYAVPRGGSTGLGALGFAAAAAEVLAELTPALVVLSVGSGGSIAGLTAGFAAAGVDVPVLGVSVSRPLPDIAAHVAGLAADCAALLGGPVPTAPEWVDARGAGFGVASARDRDAARLALHTEGLLLDDSYGAKAFAVLLDRLPAAGPVVYWHTGGVLPALTHLPASPDVEAPQ</sequence>
<dbReference type="KEGG" id="ppel:H6H00_22210"/>
<dbReference type="RefSeq" id="WP_185717649.1">
    <property type="nucleotide sequence ID" value="NZ_BAAAWI010000001.1"/>
</dbReference>
<dbReference type="Pfam" id="PF00291">
    <property type="entry name" value="PALP"/>
    <property type="match status" value="1"/>
</dbReference>
<dbReference type="Gene3D" id="1.20.200.10">
    <property type="entry name" value="Fumarase/aspartase (Central domain)"/>
    <property type="match status" value="1"/>
</dbReference>